<dbReference type="FunFam" id="3.40.50.12390:FF:000003">
    <property type="entry name" value="5'-3' exoribonuclease"/>
    <property type="match status" value="1"/>
</dbReference>
<comment type="subunit">
    <text evidence="10">Interacts with paxt-1 (via N-terminus); the interaction is direct and results in stabilization of xrn-2 in the complex.</text>
</comment>
<dbReference type="WBParaSite" id="EN70_7684">
    <property type="protein sequence ID" value="EN70_7684"/>
    <property type="gene ID" value="EN70_7684"/>
</dbReference>
<evidence type="ECO:0000256" key="9">
    <source>
        <dbReference type="ARBA" id="ARBA00053462"/>
    </source>
</evidence>
<dbReference type="Proteomes" id="UP000095285">
    <property type="component" value="Unassembled WGS sequence"/>
</dbReference>
<sequence>MEEIEPYVRRKRVNPEKSNKLQGLNEEEQAVLRMSINSRERKRMHDLNDALDELRQCLPYSHRTGSKKMSKINTLLLASNWIKHLTKANNELRRKLDEVRNSNQGDAATVLQSTSTSALHLRSPSALAPIELFRPSPPSLPFKLVPETTQPLLRLSVPVSVPVPLPVPAQPCVKSINAVRLRFSHQLLQRGVLRSYWAEPSNGYQIVWVEVVKMGSEVRLGLMIEKRTTVSMGVPAFFRWLTRKYPSVIVDAVEEKPRDMNGVRIPVNTVDPNPNFQEFDNLYLDMNGIIHPCTHPEDRPSPKTEEEMFTLIFEYIDRLFAIVRPRKLLYMAIDGVAPRAKMNQQRSRRFRASKEAIEKVEQIAETRSRLESEGYPLPPEKKKEHFDSNCITPGTPFMARLAVALRYYVHQRLNSDPGWEKVAVILSDANVPGEGEHKIMDFIRRQRASPSHDPNTVHCLCGADADLIMLGLATHEPNFNIIREEFMPNQQRPCDLCGQYGHDLNDCKGLALDDDSECQSSPLQKETNFIFVRLPVLREYLERELHIPNSSIPFDLERAIDDWVFMCFFVGNDFLPHLPSLEIRENAIDRLVKLYKDMVYEMKGHLTDSGVVHIERAQIILNKLGEVEDEIFKSRQEREQQFKRKNKEKKRREKALMTPSYISSRGSFLAPQTNGPICLSGSNTRAMARTSRLEALDFIETLHVPGISVSENSCHRHELKDDSSSEDEVFDEVRLWEDGWKDRYYKSKFQVDGKDIVFRRKVALAYVEGLCWVLHYYYQGCASWDWYYPFHYAPFASDFDAVSQFKPDFSACTEPFKPLQQLMSVFPAASRVHLPEAWQELMISPTSPIIDFYPDNFVIDLNGKKCAWQGVALLPFVDEKRLLEVLKPMEDKLDAFEKERNSRGPDRLFVGPSHPFYKFAEELYENSKEDSIALSIDTSLTFGMAGTVGVDAKAVMKGQNYKSPFSVDEFTDIAKNKAIMMIYKDPEFERGYVFATKRLPGAVDVPRTLKDINLDRRESYRPQIGFSREILRHGLSDAGRRMVERGIGHSPRPLFETYQIGSHNRSYQPSCWAPAVSYGEDRMFNYPSSANQCRKRRQTGGEWSGNPRRHRNFNEYERMSQPSMPVRHPLRYEPYPELVPLRVRSRGRDRPPPHQYSVYRW</sequence>
<dbReference type="InterPro" id="IPR041412">
    <property type="entry name" value="Xrn1_helical"/>
</dbReference>
<dbReference type="SMART" id="SM00353">
    <property type="entry name" value="HLH"/>
    <property type="match status" value="1"/>
</dbReference>
<dbReference type="STRING" id="7209.A0A1I7VYI3"/>
<dbReference type="GO" id="GO:0008270">
    <property type="term" value="F:zinc ion binding"/>
    <property type="evidence" value="ECO:0007669"/>
    <property type="project" value="UniProtKB-KW"/>
</dbReference>
<keyword evidence="5" id="KW-0863">Zinc-finger</keyword>
<dbReference type="FunFam" id="1.25.40.1050:FF:000002">
    <property type="entry name" value="5'-3' exoribonuclease"/>
    <property type="match status" value="1"/>
</dbReference>
<comment type="similarity">
    <text evidence="1">Belongs to the 5'-3' exonuclease family. XRN2/RAT1 subfamily.</text>
</comment>
<evidence type="ECO:0000313" key="15">
    <source>
        <dbReference type="WBParaSite" id="EN70_7684"/>
    </source>
</evidence>
<evidence type="ECO:0000313" key="14">
    <source>
        <dbReference type="Proteomes" id="UP000095285"/>
    </source>
</evidence>
<evidence type="ECO:0000256" key="5">
    <source>
        <dbReference type="ARBA" id="ARBA00022771"/>
    </source>
</evidence>
<feature type="region of interest" description="Disordered" evidence="12">
    <location>
        <begin position="1091"/>
        <end position="1129"/>
    </location>
</feature>
<keyword evidence="2" id="KW-0507">mRNA processing</keyword>
<keyword evidence="6" id="KW-0378">Hydrolase</keyword>
<accession>A0A1I7VYI3</accession>
<evidence type="ECO:0000256" key="2">
    <source>
        <dbReference type="ARBA" id="ARBA00022664"/>
    </source>
</evidence>
<dbReference type="GO" id="GO:0006397">
    <property type="term" value="P:mRNA processing"/>
    <property type="evidence" value="ECO:0007669"/>
    <property type="project" value="UniProtKB-KW"/>
</dbReference>
<evidence type="ECO:0000256" key="4">
    <source>
        <dbReference type="ARBA" id="ARBA00022723"/>
    </source>
</evidence>
<dbReference type="CDD" id="cd18673">
    <property type="entry name" value="PIN_XRN1-2-like"/>
    <property type="match status" value="1"/>
</dbReference>
<dbReference type="InterPro" id="IPR004859">
    <property type="entry name" value="Xrn1_N"/>
</dbReference>
<dbReference type="SUPFAM" id="SSF47459">
    <property type="entry name" value="HLH, helix-loop-helix DNA-binding domain"/>
    <property type="match status" value="1"/>
</dbReference>
<dbReference type="PANTHER" id="PTHR12341">
    <property type="entry name" value="5'-&gt;3' EXORIBONUCLEASE"/>
    <property type="match status" value="1"/>
</dbReference>
<dbReference type="InterPro" id="IPR036638">
    <property type="entry name" value="HLH_DNA-bd_sf"/>
</dbReference>
<evidence type="ECO:0000256" key="1">
    <source>
        <dbReference type="ARBA" id="ARBA00006994"/>
    </source>
</evidence>
<dbReference type="eggNOG" id="KOG2044">
    <property type="taxonomic scope" value="Eukaryota"/>
</dbReference>
<evidence type="ECO:0000256" key="10">
    <source>
        <dbReference type="ARBA" id="ARBA00064410"/>
    </source>
</evidence>
<dbReference type="Gene3D" id="4.10.280.10">
    <property type="entry name" value="Helix-loop-helix DNA-binding domain"/>
    <property type="match status" value="1"/>
</dbReference>
<comment type="function">
    <text evidence="9">Possesses 5'-&gt;3' exoribonuclease activity. Plays a role in maintenance of steady-state concentration and turnover of microRNAs (miRNA) by degradation of mature miRNA. Degradation role is enhanced when in complex with paxt-1. Partially redundant to xrn-1 in miRNA guide strand degradation. Implicated in differential regulation of mRNAs such as let-7 by controlling the accumulation of mature miRNA. Positively regulates molting of the pharyngeal cuticle.</text>
</comment>
<dbReference type="GO" id="GO:0004534">
    <property type="term" value="F:5'-3' RNA exonuclease activity"/>
    <property type="evidence" value="ECO:0007669"/>
    <property type="project" value="TreeGrafter"/>
</dbReference>
<keyword evidence="3" id="KW-0540">Nuclease</keyword>
<feature type="domain" description="BHLH" evidence="13">
    <location>
        <begin position="31"/>
        <end position="85"/>
    </location>
</feature>
<dbReference type="GO" id="GO:0000956">
    <property type="term" value="P:nuclear-transcribed mRNA catabolic process"/>
    <property type="evidence" value="ECO:0007669"/>
    <property type="project" value="TreeGrafter"/>
</dbReference>
<protein>
    <recommendedName>
        <fullName evidence="11">5'-3' exoribonuclease 2 homolog</fullName>
    </recommendedName>
</protein>
<dbReference type="Pfam" id="PF03159">
    <property type="entry name" value="XRN_N"/>
    <property type="match status" value="1"/>
</dbReference>
<dbReference type="GO" id="GO:0046983">
    <property type="term" value="F:protein dimerization activity"/>
    <property type="evidence" value="ECO:0007669"/>
    <property type="project" value="InterPro"/>
</dbReference>
<evidence type="ECO:0000259" key="13">
    <source>
        <dbReference type="PROSITE" id="PS50888"/>
    </source>
</evidence>
<evidence type="ECO:0000256" key="12">
    <source>
        <dbReference type="SAM" id="MobiDB-lite"/>
    </source>
</evidence>
<reference evidence="14" key="1">
    <citation type="submission" date="2012-04" db="EMBL/GenBank/DDBJ databases">
        <title>The Genome Sequence of Loa loa.</title>
        <authorList>
            <consortium name="The Broad Institute Genome Sequencing Platform"/>
            <consortium name="Broad Institute Genome Sequencing Center for Infectious Disease"/>
            <person name="Nutman T.B."/>
            <person name="Fink D.L."/>
            <person name="Russ C."/>
            <person name="Young S."/>
            <person name="Zeng Q."/>
            <person name="Gargeya S."/>
            <person name="Alvarado L."/>
            <person name="Berlin A."/>
            <person name="Chapman S.B."/>
            <person name="Chen Z."/>
            <person name="Freedman E."/>
            <person name="Gellesch M."/>
            <person name="Goldberg J."/>
            <person name="Griggs A."/>
            <person name="Gujja S."/>
            <person name="Heilman E.R."/>
            <person name="Heiman D."/>
            <person name="Howarth C."/>
            <person name="Mehta T."/>
            <person name="Neiman D."/>
            <person name="Pearson M."/>
            <person name="Roberts A."/>
            <person name="Saif S."/>
            <person name="Shea T."/>
            <person name="Shenoy N."/>
            <person name="Sisk P."/>
            <person name="Stolte C."/>
            <person name="Sykes S."/>
            <person name="White J."/>
            <person name="Yandava C."/>
            <person name="Haas B."/>
            <person name="Henn M.R."/>
            <person name="Nusbaum C."/>
            <person name="Birren B."/>
        </authorList>
    </citation>
    <scope>NUCLEOTIDE SEQUENCE [LARGE SCALE GENOMIC DNA]</scope>
</reference>
<keyword evidence="14" id="KW-1185">Reference proteome</keyword>
<dbReference type="InterPro" id="IPR027073">
    <property type="entry name" value="5_3_exoribonuclease"/>
</dbReference>
<evidence type="ECO:0000256" key="7">
    <source>
        <dbReference type="ARBA" id="ARBA00022833"/>
    </source>
</evidence>
<dbReference type="AlphaFoldDB" id="A0A1I7VYI3"/>
<evidence type="ECO:0000256" key="11">
    <source>
        <dbReference type="ARBA" id="ARBA00074674"/>
    </source>
</evidence>
<proteinExistence type="inferred from homology"/>
<keyword evidence="4" id="KW-0479">Metal-binding</keyword>
<organism evidence="14 15">
    <name type="scientific">Loa loa</name>
    <name type="common">Eye worm</name>
    <name type="synonym">Filaria loa</name>
    <dbReference type="NCBI Taxonomy" id="7209"/>
    <lineage>
        <taxon>Eukaryota</taxon>
        <taxon>Metazoa</taxon>
        <taxon>Ecdysozoa</taxon>
        <taxon>Nematoda</taxon>
        <taxon>Chromadorea</taxon>
        <taxon>Rhabditida</taxon>
        <taxon>Spirurina</taxon>
        <taxon>Spiruromorpha</taxon>
        <taxon>Filarioidea</taxon>
        <taxon>Onchocercidae</taxon>
        <taxon>Loa</taxon>
    </lineage>
</organism>
<dbReference type="Gene3D" id="3.40.50.12390">
    <property type="match status" value="2"/>
</dbReference>
<keyword evidence="7" id="KW-0862">Zinc</keyword>
<dbReference type="Pfam" id="PF00010">
    <property type="entry name" value="HLH"/>
    <property type="match status" value="1"/>
</dbReference>
<dbReference type="CDD" id="cd11390">
    <property type="entry name" value="bHLH_TS"/>
    <property type="match status" value="1"/>
</dbReference>
<evidence type="ECO:0000256" key="3">
    <source>
        <dbReference type="ARBA" id="ARBA00022722"/>
    </source>
</evidence>
<keyword evidence="8" id="KW-0269">Exonuclease</keyword>
<dbReference type="PROSITE" id="PS50888">
    <property type="entry name" value="BHLH"/>
    <property type="match status" value="1"/>
</dbReference>
<dbReference type="GO" id="GO:0003723">
    <property type="term" value="F:RNA binding"/>
    <property type="evidence" value="ECO:0007669"/>
    <property type="project" value="TreeGrafter"/>
</dbReference>
<dbReference type="Gene3D" id="1.25.40.1050">
    <property type="match status" value="1"/>
</dbReference>
<dbReference type="GO" id="GO:0005634">
    <property type="term" value="C:nucleus"/>
    <property type="evidence" value="ECO:0007669"/>
    <property type="project" value="TreeGrafter"/>
</dbReference>
<dbReference type="Pfam" id="PF17846">
    <property type="entry name" value="XRN_M"/>
    <property type="match status" value="1"/>
</dbReference>
<reference evidence="15" key="2">
    <citation type="submission" date="2016-11" db="UniProtKB">
        <authorList>
            <consortium name="WormBaseParasite"/>
        </authorList>
    </citation>
    <scope>IDENTIFICATION</scope>
</reference>
<dbReference type="PANTHER" id="PTHR12341:SF41">
    <property type="entry name" value="5'-3' EXORIBONUCLEASE 2"/>
    <property type="match status" value="1"/>
</dbReference>
<dbReference type="InterPro" id="IPR011598">
    <property type="entry name" value="bHLH_dom"/>
</dbReference>
<name>A0A1I7VYI3_LOALO</name>
<dbReference type="FunFam" id="3.40.50.12390:FF:000001">
    <property type="entry name" value="5'-3' exoribonuclease"/>
    <property type="match status" value="1"/>
</dbReference>
<evidence type="ECO:0000256" key="8">
    <source>
        <dbReference type="ARBA" id="ARBA00022839"/>
    </source>
</evidence>
<evidence type="ECO:0000256" key="6">
    <source>
        <dbReference type="ARBA" id="ARBA00022801"/>
    </source>
</evidence>